<keyword evidence="6" id="KW-1185">Reference proteome</keyword>
<gene>
    <name evidence="2" type="ORF">C8R28_100949</name>
    <name evidence="3" type="ORF">SAMN05216406_10248</name>
    <name evidence="4" type="ORF">SAMN05421510_102527</name>
</gene>
<dbReference type="Proteomes" id="UP000181998">
    <property type="component" value="Unassembled WGS sequence"/>
</dbReference>
<dbReference type="PROSITE" id="PS51725">
    <property type="entry name" value="ABM"/>
    <property type="match status" value="1"/>
</dbReference>
<evidence type="ECO:0000313" key="7">
    <source>
        <dbReference type="Proteomes" id="UP000244110"/>
    </source>
</evidence>
<dbReference type="Proteomes" id="UP000182882">
    <property type="component" value="Unassembled WGS sequence"/>
</dbReference>
<dbReference type="SUPFAM" id="SSF54909">
    <property type="entry name" value="Dimeric alpha+beta barrel"/>
    <property type="match status" value="1"/>
</dbReference>
<dbReference type="KEGG" id="nur:ATY38_00325"/>
<dbReference type="EMBL" id="FOFX01000025">
    <property type="protein sequence ID" value="SEQ17395.1"/>
    <property type="molecule type" value="Genomic_DNA"/>
</dbReference>
<keyword evidence="2" id="KW-0503">Monooxygenase</keyword>
<dbReference type="PANTHER" id="PTHR33336:SF1">
    <property type="entry name" value="(4S)-4-HYDROXY-5-PHOSPHONOOXYPENTANE-2,3-DIONE ISOMERASE"/>
    <property type="match status" value="1"/>
</dbReference>
<protein>
    <submittedName>
        <fullName evidence="2">Quinol monooxygenase YgiN</fullName>
    </submittedName>
</protein>
<dbReference type="STRING" id="44577.ATY38_00325"/>
<dbReference type="InterPro" id="IPR050744">
    <property type="entry name" value="AI-2_Isomerase_LsrG"/>
</dbReference>
<dbReference type="EMBL" id="QAOL01000009">
    <property type="protein sequence ID" value="PTQ86620.1"/>
    <property type="molecule type" value="Genomic_DNA"/>
</dbReference>
<proteinExistence type="predicted"/>
<dbReference type="GO" id="GO:0005829">
    <property type="term" value="C:cytosol"/>
    <property type="evidence" value="ECO:0007669"/>
    <property type="project" value="TreeGrafter"/>
</dbReference>
<feature type="domain" description="ABM" evidence="1">
    <location>
        <begin position="2"/>
        <end position="90"/>
    </location>
</feature>
<keyword evidence="2" id="KW-0560">Oxidoreductase</keyword>
<evidence type="ECO:0000313" key="6">
    <source>
        <dbReference type="Proteomes" id="UP000182882"/>
    </source>
</evidence>
<evidence type="ECO:0000313" key="3">
    <source>
        <dbReference type="EMBL" id="SDT84629.1"/>
    </source>
</evidence>
<evidence type="ECO:0000259" key="1">
    <source>
        <dbReference type="PROSITE" id="PS51725"/>
    </source>
</evidence>
<dbReference type="AlphaFoldDB" id="A0A0S3AF85"/>
<evidence type="ECO:0000313" key="2">
    <source>
        <dbReference type="EMBL" id="PTQ86620.1"/>
    </source>
</evidence>
<dbReference type="GO" id="GO:0004497">
    <property type="term" value="F:monooxygenase activity"/>
    <property type="evidence" value="ECO:0007669"/>
    <property type="project" value="UniProtKB-KW"/>
</dbReference>
<dbReference type="Gene3D" id="3.30.70.100">
    <property type="match status" value="1"/>
</dbReference>
<evidence type="ECO:0000313" key="5">
    <source>
        <dbReference type="Proteomes" id="UP000181998"/>
    </source>
</evidence>
<dbReference type="PANTHER" id="PTHR33336">
    <property type="entry name" value="QUINOL MONOOXYGENASE YGIN-RELATED"/>
    <property type="match status" value="1"/>
</dbReference>
<sequence>MHVTIVTVSVNPEKVEAFKEACRYNHENSILEPGNMRFDILQSADDPAKFVFYEAYKTQQDAAAHKATAHYLAWRDTVADWMAEPRQGVVYQGLYPIVNNSDA</sequence>
<dbReference type="InterPro" id="IPR011008">
    <property type="entry name" value="Dimeric_a/b-barrel"/>
</dbReference>
<dbReference type="RefSeq" id="WP_062557532.1">
    <property type="nucleotide sequence ID" value="NZ_CP013341.1"/>
</dbReference>
<organism evidence="2 7">
    <name type="scientific">Nitrosomonas ureae</name>
    <dbReference type="NCBI Taxonomy" id="44577"/>
    <lineage>
        <taxon>Bacteria</taxon>
        <taxon>Pseudomonadati</taxon>
        <taxon>Pseudomonadota</taxon>
        <taxon>Betaproteobacteria</taxon>
        <taxon>Nitrosomonadales</taxon>
        <taxon>Nitrosomonadaceae</taxon>
        <taxon>Nitrosomonas</taxon>
    </lineage>
</organism>
<dbReference type="Pfam" id="PF03992">
    <property type="entry name" value="ABM"/>
    <property type="match status" value="1"/>
</dbReference>
<dbReference type="Proteomes" id="UP000244110">
    <property type="component" value="Unassembled WGS sequence"/>
</dbReference>
<reference evidence="2 7" key="3">
    <citation type="submission" date="2018-04" db="EMBL/GenBank/DDBJ databases">
        <title>Active sludge and wastewater microbial communities from Klosterneuburg, Austria.</title>
        <authorList>
            <person name="Wagner M."/>
        </authorList>
    </citation>
    <scope>NUCLEOTIDE SEQUENCE [LARGE SCALE GENOMIC DNA]</scope>
    <source>
        <strain evidence="2 7">Nm4</strain>
    </source>
</reference>
<reference evidence="3" key="2">
    <citation type="submission" date="2016-10" db="EMBL/GenBank/DDBJ databases">
        <authorList>
            <person name="de Groot N.N."/>
        </authorList>
    </citation>
    <scope>NUCLEOTIDE SEQUENCE [LARGE SCALE GENOMIC DNA]</scope>
    <source>
        <strain evidence="3">Nm10</strain>
        <strain evidence="4">Nm9</strain>
    </source>
</reference>
<evidence type="ECO:0000313" key="4">
    <source>
        <dbReference type="EMBL" id="SEQ17395.1"/>
    </source>
</evidence>
<dbReference type="EMBL" id="FNLN01000002">
    <property type="protein sequence ID" value="SDT84629.1"/>
    <property type="molecule type" value="Genomic_DNA"/>
</dbReference>
<accession>A0A0S3AF85</accession>
<reference evidence="5 6" key="1">
    <citation type="submission" date="2016-10" db="EMBL/GenBank/DDBJ databases">
        <authorList>
            <person name="Varghese N."/>
            <person name="Submissions S."/>
        </authorList>
    </citation>
    <scope>NUCLEOTIDE SEQUENCE [LARGE SCALE GENOMIC DNA]</scope>
    <source>
        <strain evidence="6">Nm10</strain>
        <strain evidence="5">Nm9</strain>
    </source>
</reference>
<name>A0A0S3AF85_9PROT</name>
<dbReference type="InterPro" id="IPR007138">
    <property type="entry name" value="ABM_dom"/>
</dbReference>
<dbReference type="OrthoDB" id="9812192at2"/>